<comment type="similarity">
    <text evidence="7">Belongs to the binding-protein-dependent transport system permease family.</text>
</comment>
<reference evidence="9 10" key="1">
    <citation type="submission" date="2023-07" db="EMBL/GenBank/DDBJ databases">
        <title>Comparative genomics of wheat-associated soil bacteria to identify genetic determinants of phenazine resistance.</title>
        <authorList>
            <person name="Mouncey N."/>
        </authorList>
    </citation>
    <scope>NUCLEOTIDE SEQUENCE [LARGE SCALE GENOMIC DNA]</scope>
    <source>
        <strain evidence="9 10">W2I7</strain>
    </source>
</reference>
<dbReference type="PROSITE" id="PS50928">
    <property type="entry name" value="ABC_TM1"/>
    <property type="match status" value="1"/>
</dbReference>
<keyword evidence="6 7" id="KW-0472">Membrane</keyword>
<keyword evidence="3" id="KW-1003">Cell membrane</keyword>
<keyword evidence="5 7" id="KW-1133">Transmembrane helix</keyword>
<feature type="transmembrane region" description="Helical" evidence="7">
    <location>
        <begin position="262"/>
        <end position="281"/>
    </location>
</feature>
<dbReference type="CDD" id="cd06261">
    <property type="entry name" value="TM_PBP2"/>
    <property type="match status" value="1"/>
</dbReference>
<dbReference type="PANTHER" id="PTHR43386:SF1">
    <property type="entry name" value="D,D-DIPEPTIDE TRANSPORT SYSTEM PERMEASE PROTEIN DDPC-RELATED"/>
    <property type="match status" value="1"/>
</dbReference>
<accession>A0ABU0P5T6</accession>
<dbReference type="InterPro" id="IPR035906">
    <property type="entry name" value="MetI-like_sf"/>
</dbReference>
<evidence type="ECO:0000256" key="1">
    <source>
        <dbReference type="ARBA" id="ARBA00004651"/>
    </source>
</evidence>
<dbReference type="Proteomes" id="UP001239085">
    <property type="component" value="Unassembled WGS sequence"/>
</dbReference>
<keyword evidence="10" id="KW-1185">Reference proteome</keyword>
<dbReference type="RefSeq" id="WP_307358646.1">
    <property type="nucleotide sequence ID" value="NZ_JAUSXK010000001.1"/>
</dbReference>
<feature type="transmembrane region" description="Helical" evidence="7">
    <location>
        <begin position="132"/>
        <end position="152"/>
    </location>
</feature>
<dbReference type="SUPFAM" id="SSF161098">
    <property type="entry name" value="MetI-like"/>
    <property type="match status" value="1"/>
</dbReference>
<organism evidence="9 10">
    <name type="scientific">Microbacterium murale</name>
    <dbReference type="NCBI Taxonomy" id="1081040"/>
    <lineage>
        <taxon>Bacteria</taxon>
        <taxon>Bacillati</taxon>
        <taxon>Actinomycetota</taxon>
        <taxon>Actinomycetes</taxon>
        <taxon>Micrococcales</taxon>
        <taxon>Microbacteriaceae</taxon>
        <taxon>Microbacterium</taxon>
    </lineage>
</organism>
<keyword evidence="4 7" id="KW-0812">Transmembrane</keyword>
<evidence type="ECO:0000256" key="2">
    <source>
        <dbReference type="ARBA" id="ARBA00022448"/>
    </source>
</evidence>
<proteinExistence type="inferred from homology"/>
<evidence type="ECO:0000256" key="5">
    <source>
        <dbReference type="ARBA" id="ARBA00022989"/>
    </source>
</evidence>
<feature type="transmembrane region" description="Helical" evidence="7">
    <location>
        <begin position="29"/>
        <end position="51"/>
    </location>
</feature>
<name>A0ABU0P5T6_9MICO</name>
<evidence type="ECO:0000256" key="3">
    <source>
        <dbReference type="ARBA" id="ARBA00022475"/>
    </source>
</evidence>
<feature type="transmembrane region" description="Helical" evidence="7">
    <location>
        <begin position="89"/>
        <end position="120"/>
    </location>
</feature>
<dbReference type="InterPro" id="IPR000515">
    <property type="entry name" value="MetI-like"/>
</dbReference>
<evidence type="ECO:0000313" key="10">
    <source>
        <dbReference type="Proteomes" id="UP001239085"/>
    </source>
</evidence>
<dbReference type="InterPro" id="IPR050366">
    <property type="entry name" value="BP-dependent_transpt_permease"/>
</dbReference>
<evidence type="ECO:0000256" key="7">
    <source>
        <dbReference type="RuleBase" id="RU363032"/>
    </source>
</evidence>
<dbReference type="EMBL" id="JAUSXK010000001">
    <property type="protein sequence ID" value="MDQ0642692.1"/>
    <property type="molecule type" value="Genomic_DNA"/>
</dbReference>
<feature type="domain" description="ABC transmembrane type-1" evidence="8">
    <location>
        <begin position="93"/>
        <end position="282"/>
    </location>
</feature>
<comment type="caution">
    <text evidence="9">The sequence shown here is derived from an EMBL/GenBank/DDBJ whole genome shotgun (WGS) entry which is preliminary data.</text>
</comment>
<sequence>MTVAAPRVLLPGRLRRRPKARTRRPQGTVPMRVGISLLAVIVLLVTVVPFLPNYDPFAQSLSDAMLPPFASAAHPLGTDSLGRDVLSRLALAGLVSVGIAAIVVALNFVIGITVGLIAGYRGGWLDTVLGSISDVQLAMPVVILLIALSAVFGPSTQLMVITLGLTYWVGYARVARALAMGLRDRDFVVAPLTQGGSHGRTVFTHVLPQVISQMVVIASFDIAVIVCIESSLDYLGLGVQPPVPSWGAMITEGQKYLQINPMLVILPGIALFLLVAGMQFLSQRFTTESVASVRKAGRR</sequence>
<dbReference type="Pfam" id="PF00528">
    <property type="entry name" value="BPD_transp_1"/>
    <property type="match status" value="1"/>
</dbReference>
<comment type="subcellular location">
    <subcellularLocation>
        <location evidence="1 7">Cell membrane</location>
        <topology evidence="1 7">Multi-pass membrane protein</topology>
    </subcellularLocation>
</comment>
<dbReference type="Gene3D" id="1.10.3720.10">
    <property type="entry name" value="MetI-like"/>
    <property type="match status" value="1"/>
</dbReference>
<evidence type="ECO:0000313" key="9">
    <source>
        <dbReference type="EMBL" id="MDQ0642692.1"/>
    </source>
</evidence>
<evidence type="ECO:0000259" key="8">
    <source>
        <dbReference type="PROSITE" id="PS50928"/>
    </source>
</evidence>
<protein>
    <submittedName>
        <fullName evidence="9">Peptide/nickel transport system permease protein</fullName>
    </submittedName>
</protein>
<gene>
    <name evidence="9" type="ORF">QFZ46_000852</name>
</gene>
<evidence type="ECO:0000256" key="6">
    <source>
        <dbReference type="ARBA" id="ARBA00023136"/>
    </source>
</evidence>
<evidence type="ECO:0000256" key="4">
    <source>
        <dbReference type="ARBA" id="ARBA00022692"/>
    </source>
</evidence>
<keyword evidence="2 7" id="KW-0813">Transport</keyword>
<dbReference type="PANTHER" id="PTHR43386">
    <property type="entry name" value="OLIGOPEPTIDE TRANSPORT SYSTEM PERMEASE PROTEIN APPC"/>
    <property type="match status" value="1"/>
</dbReference>